<feature type="compositionally biased region" description="Low complexity" evidence="1">
    <location>
        <begin position="10"/>
        <end position="19"/>
    </location>
</feature>
<evidence type="ECO:0000256" key="1">
    <source>
        <dbReference type="SAM" id="MobiDB-lite"/>
    </source>
</evidence>
<dbReference type="AlphaFoldDB" id="A0A3S2W7V3"/>
<dbReference type="PANTHER" id="PTHR14136">
    <property type="entry name" value="BTB_POZ DOMAIN-CONTAINING PROTEIN KCTD9"/>
    <property type="match status" value="1"/>
</dbReference>
<gene>
    <name evidence="2" type="ORF">EOT10_37700</name>
</gene>
<feature type="region of interest" description="Disordered" evidence="1">
    <location>
        <begin position="1"/>
        <end position="39"/>
    </location>
</feature>
<dbReference type="InterPro" id="IPR051082">
    <property type="entry name" value="Pentapeptide-BTB/POZ_domain"/>
</dbReference>
<dbReference type="Pfam" id="PF00805">
    <property type="entry name" value="Pentapeptide"/>
    <property type="match status" value="2"/>
</dbReference>
<comment type="caution">
    <text evidence="2">The sequence shown here is derived from an EMBL/GenBank/DDBJ whole genome shotgun (WGS) entry which is preliminary data.</text>
</comment>
<dbReference type="OrthoDB" id="4563217at2"/>
<dbReference type="Proteomes" id="UP000283128">
    <property type="component" value="Unassembled WGS sequence"/>
</dbReference>
<proteinExistence type="predicted"/>
<reference evidence="2 3" key="1">
    <citation type="submission" date="2019-01" db="EMBL/GenBank/DDBJ databases">
        <title>Genome sequences of Streptomyces and Rhizobium isolates collected from root and soil.</title>
        <authorList>
            <person name="Chhettri S."/>
            <person name="Sevigny J.L."/>
            <person name="Sen A."/>
            <person name="Ennis N."/>
            <person name="Tisa L."/>
        </authorList>
    </citation>
    <scope>NUCLEOTIDE SEQUENCE [LARGE SCALE GENOMIC DNA]</scope>
    <source>
        <strain evidence="2 3">San01</strain>
    </source>
</reference>
<dbReference type="PANTHER" id="PTHR14136:SF17">
    <property type="entry name" value="BTB_POZ DOMAIN-CONTAINING PROTEIN KCTD9"/>
    <property type="match status" value="1"/>
</dbReference>
<accession>A0A3S2W7V3</accession>
<evidence type="ECO:0000313" key="2">
    <source>
        <dbReference type="EMBL" id="RVU15863.1"/>
    </source>
</evidence>
<sequence length="318" mass="34215">MTLPRRRRAPLGSRRPGSRGTTGSGRPGDPAGPRGQEGNLLGRVERIGQLVVSLSTLAATLLAVVSIQQVGDEQRINKEAHITDRYTAAGAQLGSTSVDVRLAGIYALQRIMQDSPRDQPTIINLMCAYVRNHAALPRKQAPASEHEPDPFATVHNDEVQLISEAPKADVAAALDVIAKRDPRYDGGSEVDLSHTDLSFARLEHARLAGASLDGARLIGADFRGSDLSGAEINYADTRLASFEEADMRRVQVAGTDLKGASLAATDLRGAIDLQRGVVLNAMPNILTKLPRRLAVDPRVIKRQREIDCRGGCPPQRAH</sequence>
<dbReference type="SUPFAM" id="SSF141571">
    <property type="entry name" value="Pentapeptide repeat-like"/>
    <property type="match status" value="1"/>
</dbReference>
<keyword evidence="3" id="KW-1185">Reference proteome</keyword>
<protein>
    <submittedName>
        <fullName evidence="2">Pentapeptide repeat-containing protein</fullName>
    </submittedName>
</protein>
<organism evidence="2 3">
    <name type="scientific">Streptomyces antnestii</name>
    <dbReference type="NCBI Taxonomy" id="2494256"/>
    <lineage>
        <taxon>Bacteria</taxon>
        <taxon>Bacillati</taxon>
        <taxon>Actinomycetota</taxon>
        <taxon>Actinomycetes</taxon>
        <taxon>Kitasatosporales</taxon>
        <taxon>Streptomycetaceae</taxon>
        <taxon>Streptomyces</taxon>
    </lineage>
</organism>
<dbReference type="EMBL" id="RZYA01000030">
    <property type="protein sequence ID" value="RVU15863.1"/>
    <property type="molecule type" value="Genomic_DNA"/>
</dbReference>
<name>A0A3S2W7V3_9ACTN</name>
<evidence type="ECO:0000313" key="3">
    <source>
        <dbReference type="Proteomes" id="UP000283128"/>
    </source>
</evidence>
<dbReference type="Gene3D" id="2.160.20.80">
    <property type="entry name" value="E3 ubiquitin-protein ligase SopA"/>
    <property type="match status" value="1"/>
</dbReference>
<dbReference type="InterPro" id="IPR001646">
    <property type="entry name" value="5peptide_repeat"/>
</dbReference>